<proteinExistence type="inferred from homology"/>
<keyword evidence="3" id="KW-0378">Hydrolase</keyword>
<feature type="domain" description="Metallo-beta-lactamase" evidence="5">
    <location>
        <begin position="84"/>
        <end position="305"/>
    </location>
</feature>
<keyword evidence="2" id="KW-0479">Metal-binding</keyword>
<dbReference type="PANTHER" id="PTHR42978:SF3">
    <property type="entry name" value="BLR3078 PROTEIN"/>
    <property type="match status" value="1"/>
</dbReference>
<dbReference type="PANTHER" id="PTHR42978">
    <property type="entry name" value="QUORUM-QUENCHING LACTONASE YTNP-RELATED-RELATED"/>
    <property type="match status" value="1"/>
</dbReference>
<comment type="caution">
    <text evidence="6">The sequence shown here is derived from an EMBL/GenBank/DDBJ whole genome shotgun (WGS) entry which is preliminary data.</text>
</comment>
<evidence type="ECO:0000256" key="2">
    <source>
        <dbReference type="ARBA" id="ARBA00022723"/>
    </source>
</evidence>
<dbReference type="InterPro" id="IPR036866">
    <property type="entry name" value="RibonucZ/Hydroxyglut_hydro"/>
</dbReference>
<name>A0A7V5RPP3_CALAY</name>
<dbReference type="EMBL" id="DRLI01000184">
    <property type="protein sequence ID" value="HHM02324.1"/>
    <property type="molecule type" value="Genomic_DNA"/>
</dbReference>
<dbReference type="GO" id="GO:0046872">
    <property type="term" value="F:metal ion binding"/>
    <property type="evidence" value="ECO:0007669"/>
    <property type="project" value="UniProtKB-KW"/>
</dbReference>
<gene>
    <name evidence="6" type="ORF">ENJ15_04870</name>
</gene>
<dbReference type="AlphaFoldDB" id="A0A7V5RPP3"/>
<sequence>MVLLYNRFISCQWDTQLIHRHLFPALFFLITVLPAGGMDTATAGVGTRAPADTVTFFLLPTARGETREMYTIAGGRFGAPFTLVYGAVLVARGKDVFLFDTGLGRRVDKQFEENMPWWAAPFFEYKKGRPLALWFEADSSLPRPGRIFLSHGHWDHASGLPDFPTLPVWLPRAEYDFIHNEGPPAVFPSQFIRPDSLWHIYPFEDKLYAGFEQSLDLYGDGSVVLVLMGGHTPGSVGMFINMADGRRYLFPGDLVWNRDQIENQRGKFWLSRMLADYDGDRVEEVIRKMRALQLQDPGLRIIPAHDERAWNEILREH</sequence>
<accession>A0A7V5RPP3</accession>
<keyword evidence="4" id="KW-0862">Zinc</keyword>
<comment type="similarity">
    <text evidence="1">Belongs to the metallo-beta-lactamase superfamily.</text>
</comment>
<evidence type="ECO:0000313" key="6">
    <source>
        <dbReference type="EMBL" id="HHM02324.1"/>
    </source>
</evidence>
<dbReference type="SMART" id="SM00849">
    <property type="entry name" value="Lactamase_B"/>
    <property type="match status" value="1"/>
</dbReference>
<protein>
    <submittedName>
        <fullName evidence="6">MBL fold metallo-hydrolase</fullName>
    </submittedName>
</protein>
<organism evidence="6">
    <name type="scientific">Caldithrix abyssi</name>
    <dbReference type="NCBI Taxonomy" id="187145"/>
    <lineage>
        <taxon>Bacteria</taxon>
        <taxon>Pseudomonadati</taxon>
        <taxon>Calditrichota</taxon>
        <taxon>Calditrichia</taxon>
        <taxon>Calditrichales</taxon>
        <taxon>Calditrichaceae</taxon>
        <taxon>Caldithrix</taxon>
    </lineage>
</organism>
<evidence type="ECO:0000256" key="1">
    <source>
        <dbReference type="ARBA" id="ARBA00007749"/>
    </source>
</evidence>
<dbReference type="GO" id="GO:0016787">
    <property type="term" value="F:hydrolase activity"/>
    <property type="evidence" value="ECO:0007669"/>
    <property type="project" value="UniProtKB-KW"/>
</dbReference>
<dbReference type="SUPFAM" id="SSF56281">
    <property type="entry name" value="Metallo-hydrolase/oxidoreductase"/>
    <property type="match status" value="1"/>
</dbReference>
<dbReference type="Pfam" id="PF00753">
    <property type="entry name" value="Lactamase_B"/>
    <property type="match status" value="1"/>
</dbReference>
<evidence type="ECO:0000259" key="5">
    <source>
        <dbReference type="SMART" id="SM00849"/>
    </source>
</evidence>
<dbReference type="InterPro" id="IPR051013">
    <property type="entry name" value="MBL_superfamily_lactonases"/>
</dbReference>
<dbReference type="InterPro" id="IPR001279">
    <property type="entry name" value="Metallo-B-lactamas"/>
</dbReference>
<dbReference type="Gene3D" id="3.60.15.10">
    <property type="entry name" value="Ribonuclease Z/Hydroxyacylglutathione hydrolase-like"/>
    <property type="match status" value="1"/>
</dbReference>
<dbReference type="Proteomes" id="UP000885771">
    <property type="component" value="Unassembled WGS sequence"/>
</dbReference>
<evidence type="ECO:0000256" key="3">
    <source>
        <dbReference type="ARBA" id="ARBA00022801"/>
    </source>
</evidence>
<reference evidence="6" key="1">
    <citation type="journal article" date="2020" name="mSystems">
        <title>Genome- and Community-Level Interaction Insights into Carbon Utilization and Element Cycling Functions of Hydrothermarchaeota in Hydrothermal Sediment.</title>
        <authorList>
            <person name="Zhou Z."/>
            <person name="Liu Y."/>
            <person name="Xu W."/>
            <person name="Pan J."/>
            <person name="Luo Z.H."/>
            <person name="Li M."/>
        </authorList>
    </citation>
    <scope>NUCLEOTIDE SEQUENCE [LARGE SCALE GENOMIC DNA]</scope>
    <source>
        <strain evidence="6">HyVt-460</strain>
    </source>
</reference>
<evidence type="ECO:0000256" key="4">
    <source>
        <dbReference type="ARBA" id="ARBA00022833"/>
    </source>
</evidence>